<dbReference type="GO" id="GO:0043335">
    <property type="term" value="P:protein unfolding"/>
    <property type="evidence" value="ECO:0007669"/>
    <property type="project" value="InterPro"/>
</dbReference>
<evidence type="ECO:0000256" key="4">
    <source>
        <dbReference type="ARBA" id="ARBA00022840"/>
    </source>
</evidence>
<evidence type="ECO:0000256" key="8">
    <source>
        <dbReference type="RuleBase" id="RU004432"/>
    </source>
</evidence>
<dbReference type="GO" id="GO:0016887">
    <property type="term" value="F:ATP hydrolysis activity"/>
    <property type="evidence" value="ECO:0007669"/>
    <property type="project" value="InterPro"/>
</dbReference>
<dbReference type="PRINTS" id="PR00300">
    <property type="entry name" value="CLPPROTEASEA"/>
</dbReference>
<feature type="region of interest" description="Disordered" evidence="9">
    <location>
        <begin position="744"/>
        <end position="780"/>
    </location>
</feature>
<dbReference type="GO" id="GO:0008233">
    <property type="term" value="F:peptidase activity"/>
    <property type="evidence" value="ECO:0007669"/>
    <property type="project" value="UniProtKB-KW"/>
</dbReference>
<feature type="region of interest" description="Disordered" evidence="9">
    <location>
        <begin position="146"/>
        <end position="178"/>
    </location>
</feature>
<dbReference type="Gene3D" id="1.10.1780.10">
    <property type="entry name" value="Clp, N-terminal domain"/>
    <property type="match status" value="1"/>
</dbReference>
<dbReference type="SUPFAM" id="SSF52540">
    <property type="entry name" value="P-loop containing nucleoside triphosphate hydrolases"/>
    <property type="match status" value="2"/>
</dbReference>
<protein>
    <submittedName>
        <fullName evidence="11">ATP-dependent Clp protease ATP-binding subunit ClpA</fullName>
    </submittedName>
</protein>
<keyword evidence="2 7" id="KW-0677">Repeat</keyword>
<dbReference type="InterPro" id="IPR050130">
    <property type="entry name" value="ClpA_ClpB"/>
</dbReference>
<dbReference type="AlphaFoldDB" id="A0AAW4XYI8"/>
<feature type="compositionally biased region" description="Acidic residues" evidence="9">
    <location>
        <begin position="771"/>
        <end position="780"/>
    </location>
</feature>
<evidence type="ECO:0000259" key="10">
    <source>
        <dbReference type="PROSITE" id="PS51903"/>
    </source>
</evidence>
<dbReference type="Proteomes" id="UP001199260">
    <property type="component" value="Unassembled WGS sequence"/>
</dbReference>
<evidence type="ECO:0000256" key="7">
    <source>
        <dbReference type="PROSITE-ProRule" id="PRU01251"/>
    </source>
</evidence>
<dbReference type="InterPro" id="IPR003959">
    <property type="entry name" value="ATPase_AAA_core"/>
</dbReference>
<dbReference type="InterPro" id="IPR027417">
    <property type="entry name" value="P-loop_NTPase"/>
</dbReference>
<dbReference type="GO" id="GO:0005524">
    <property type="term" value="F:ATP binding"/>
    <property type="evidence" value="ECO:0007669"/>
    <property type="project" value="UniProtKB-KW"/>
</dbReference>
<dbReference type="PROSITE" id="PS51903">
    <property type="entry name" value="CLP_R"/>
    <property type="match status" value="1"/>
</dbReference>
<sequence length="780" mass="85859">MIAQELEVSLHMAFVEARQQRHEFITVEHLLLALLDNPSASEVLRACSANIDDLRASLTNFIKDNAPQVAGEDEVDTQPTLGFQRVIQRAIMHVQSTGNGKKEVTGANVLVAIFGEKDSHAVYYLHQQGVTRLDVVNYIAHGIKKNDTPELPKSESSSDAEEVGSNNAERAEKASPLEQFTVNLNQQAKDGKIDPLIGRQYEVERTIQILCRRRKNNPLLVGEAGVGKTAIAEGLAWRITQEDVPEVLAEATVYSLDMGALLAGTKYRGDFEQRLKGVLKALKDKPHAILFIDEIHTLIGAGAASGGTLDASNLLKPALSSGQLKCIGATTFTEYRGIFEKDAALSRRFQKVDVVEPTVPETIDILKGLKSRFEEHHNVKYAVAALQAAAELSAKFINDRHLPDKAIDVIDEAGAAQRILAPSKRKKTIGKTEIEEIVAKIARIPPANVSNDDRGKLQTLERDLKSVVFGQDKALEVLASAVKMSRSGLGKVDKPIGSFLFSGPTGVGKTEAAKQLAYILGIDLIRFDMSEYMERHAVSRLIGAPPGYVGFDQGGLLTEAVTKKPHAVLLLDEIEKAHPDIFNVLLQVMDHGTLTDNNGRKADFRNVIIIMTTNAGAETMNKAVIGFTNPRAAGDEMGDIKRLFTPEFRNRLDAIVSFKPLDEQVILRVVDKFLLQLEQQLAEKKVEVTFSDKLRKHLAKTGFDPLMGARPMQRLIQDTIRRSLADELLFGRLTEGGRLSVDWDDSNADKPEVLLDIQPLPKKERAKQEPAEPEEEFAAD</sequence>
<dbReference type="Pfam" id="PF17871">
    <property type="entry name" value="AAA_lid_9"/>
    <property type="match status" value="1"/>
</dbReference>
<evidence type="ECO:0000256" key="9">
    <source>
        <dbReference type="SAM" id="MobiDB-lite"/>
    </source>
</evidence>
<keyword evidence="4 8" id="KW-0067">ATP-binding</keyword>
<dbReference type="RefSeq" id="WP_230776928.1">
    <property type="nucleotide sequence ID" value="NZ_JAJNCT010000020.1"/>
</dbReference>
<dbReference type="EMBL" id="JAJNCT010000020">
    <property type="protein sequence ID" value="MCD2166522.1"/>
    <property type="molecule type" value="Genomic_DNA"/>
</dbReference>
<keyword evidence="11" id="KW-0645">Protease</keyword>
<accession>A0AAW4XYI8</accession>
<dbReference type="InterPro" id="IPR001270">
    <property type="entry name" value="ClpA/B"/>
</dbReference>
<comment type="function">
    <text evidence="6">Part of a stress-induced multi-chaperone system, it is involved in the recovery of the cell from heat-induced damage, in cooperation with DnaK, DnaJ and GrpE. Acts before DnaK, in the processing of protein aggregates. Protein binding stimulates the ATPase activity; ATP hydrolysis unfolds the denatured protein aggregates, which probably helps expose new hydrophobic binding sites on the surface of ClpB-bound aggregates, contributing to the solubilization and refolding of denatured protein aggregates by DnaK.</text>
</comment>
<dbReference type="CDD" id="cd19499">
    <property type="entry name" value="RecA-like_ClpB_Hsp104-like"/>
    <property type="match status" value="1"/>
</dbReference>
<evidence type="ECO:0000256" key="6">
    <source>
        <dbReference type="ARBA" id="ARBA00025613"/>
    </source>
</evidence>
<keyword evidence="11" id="KW-0378">Hydrolase</keyword>
<dbReference type="Gene3D" id="1.10.8.60">
    <property type="match status" value="2"/>
</dbReference>
<evidence type="ECO:0000313" key="12">
    <source>
        <dbReference type="Proteomes" id="UP001199260"/>
    </source>
</evidence>
<reference evidence="11 12" key="1">
    <citation type="submission" date="2021-11" db="EMBL/GenBank/DDBJ databases">
        <title>Genome sequence.</title>
        <authorList>
            <person name="Sun Q."/>
        </authorList>
    </citation>
    <scope>NUCLEOTIDE SEQUENCE [LARGE SCALE GENOMIC DNA]</scope>
    <source>
        <strain evidence="11 12">KCTC 12005</strain>
    </source>
</reference>
<dbReference type="InterPro" id="IPR004176">
    <property type="entry name" value="Clp_R_N"/>
</dbReference>
<dbReference type="CDD" id="cd00009">
    <property type="entry name" value="AAA"/>
    <property type="match status" value="1"/>
</dbReference>
<dbReference type="SMART" id="SM00382">
    <property type="entry name" value="AAA"/>
    <property type="match status" value="2"/>
</dbReference>
<dbReference type="InterPro" id="IPR013461">
    <property type="entry name" value="ClpA"/>
</dbReference>
<gene>
    <name evidence="11" type="primary">clpA</name>
    <name evidence="11" type="ORF">LPW39_15475</name>
</gene>
<dbReference type="InterPro" id="IPR041546">
    <property type="entry name" value="ClpA/ClpB_AAA_lid"/>
</dbReference>
<dbReference type="SMART" id="SM01086">
    <property type="entry name" value="ClpB_D2-small"/>
    <property type="match status" value="1"/>
</dbReference>
<keyword evidence="3 8" id="KW-0547">Nucleotide-binding</keyword>
<evidence type="ECO:0000313" key="11">
    <source>
        <dbReference type="EMBL" id="MCD2166522.1"/>
    </source>
</evidence>
<feature type="compositionally biased region" description="Basic and acidic residues" evidence="9">
    <location>
        <begin position="761"/>
        <end position="770"/>
    </location>
</feature>
<evidence type="ECO:0000256" key="2">
    <source>
        <dbReference type="ARBA" id="ARBA00022737"/>
    </source>
</evidence>
<dbReference type="PANTHER" id="PTHR11638:SF111">
    <property type="entry name" value="ATP-DEPENDENT CLP PROTEASE ATP-BINDING SUBUNIT CLPA"/>
    <property type="match status" value="1"/>
</dbReference>
<dbReference type="NCBIfam" id="TIGR02639">
    <property type="entry name" value="ClpA"/>
    <property type="match status" value="1"/>
</dbReference>
<dbReference type="Pfam" id="PF00004">
    <property type="entry name" value="AAA"/>
    <property type="match status" value="1"/>
</dbReference>
<dbReference type="SUPFAM" id="SSF81923">
    <property type="entry name" value="Double Clp-N motif"/>
    <property type="match status" value="1"/>
</dbReference>
<dbReference type="GO" id="GO:0005737">
    <property type="term" value="C:cytoplasm"/>
    <property type="evidence" value="ECO:0007669"/>
    <property type="project" value="TreeGrafter"/>
</dbReference>
<dbReference type="FunFam" id="3.40.50.300:FF:000010">
    <property type="entry name" value="Chaperone clpB 1, putative"/>
    <property type="match status" value="1"/>
</dbReference>
<proteinExistence type="inferred from homology"/>
<comment type="caution">
    <text evidence="11">The sequence shown here is derived from an EMBL/GenBank/DDBJ whole genome shotgun (WGS) entry which is preliminary data.</text>
</comment>
<evidence type="ECO:0000256" key="1">
    <source>
        <dbReference type="ARBA" id="ARBA00008675"/>
    </source>
</evidence>
<keyword evidence="5 8" id="KW-0143">Chaperone</keyword>
<dbReference type="FunFam" id="3.40.50.300:FF:000025">
    <property type="entry name" value="ATP-dependent Clp protease subunit"/>
    <property type="match status" value="1"/>
</dbReference>
<dbReference type="Pfam" id="PF07724">
    <property type="entry name" value="AAA_2"/>
    <property type="match status" value="1"/>
</dbReference>
<dbReference type="InterPro" id="IPR028299">
    <property type="entry name" value="ClpA/B_CS2"/>
</dbReference>
<dbReference type="PANTHER" id="PTHR11638">
    <property type="entry name" value="ATP-DEPENDENT CLP PROTEASE"/>
    <property type="match status" value="1"/>
</dbReference>
<dbReference type="PROSITE" id="PS00870">
    <property type="entry name" value="CLPAB_1"/>
    <property type="match status" value="1"/>
</dbReference>
<dbReference type="InterPro" id="IPR019489">
    <property type="entry name" value="Clp_ATPase_C"/>
</dbReference>
<dbReference type="InterPro" id="IPR003593">
    <property type="entry name" value="AAA+_ATPase"/>
</dbReference>
<name>A0AAW4XYI8_9BURK</name>
<dbReference type="InterPro" id="IPR036628">
    <property type="entry name" value="Clp_N_dom_sf"/>
</dbReference>
<dbReference type="PROSITE" id="PS00871">
    <property type="entry name" value="CLPAB_2"/>
    <property type="match status" value="1"/>
</dbReference>
<dbReference type="GO" id="GO:0034605">
    <property type="term" value="P:cellular response to heat"/>
    <property type="evidence" value="ECO:0007669"/>
    <property type="project" value="TreeGrafter"/>
</dbReference>
<keyword evidence="12" id="KW-1185">Reference proteome</keyword>
<evidence type="ECO:0000256" key="5">
    <source>
        <dbReference type="ARBA" id="ARBA00023186"/>
    </source>
</evidence>
<dbReference type="Pfam" id="PF02861">
    <property type="entry name" value="Clp_N"/>
    <property type="match status" value="1"/>
</dbReference>
<evidence type="ECO:0000256" key="3">
    <source>
        <dbReference type="ARBA" id="ARBA00022741"/>
    </source>
</evidence>
<dbReference type="Pfam" id="PF10431">
    <property type="entry name" value="ClpB_D2-small"/>
    <property type="match status" value="1"/>
</dbReference>
<dbReference type="InterPro" id="IPR018368">
    <property type="entry name" value="ClpA/B_CS1"/>
</dbReference>
<organism evidence="11 12">
    <name type="scientific">Comamonas koreensis</name>
    <dbReference type="NCBI Taxonomy" id="160825"/>
    <lineage>
        <taxon>Bacteria</taxon>
        <taxon>Pseudomonadati</taxon>
        <taxon>Pseudomonadota</taxon>
        <taxon>Betaproteobacteria</taxon>
        <taxon>Burkholderiales</taxon>
        <taxon>Comamonadaceae</taxon>
        <taxon>Comamonas</taxon>
    </lineage>
</organism>
<feature type="domain" description="Clp R" evidence="10">
    <location>
        <begin position="1"/>
        <end position="146"/>
    </location>
</feature>
<dbReference type="Gene3D" id="3.40.50.300">
    <property type="entry name" value="P-loop containing nucleotide triphosphate hydrolases"/>
    <property type="match status" value="2"/>
</dbReference>
<dbReference type="GO" id="GO:0006508">
    <property type="term" value="P:proteolysis"/>
    <property type="evidence" value="ECO:0007669"/>
    <property type="project" value="UniProtKB-KW"/>
</dbReference>
<comment type="similarity">
    <text evidence="1 8">Belongs to the ClpA/ClpB family.</text>
</comment>